<dbReference type="EMBL" id="JXTC01000563">
    <property type="protein sequence ID" value="PON45956.1"/>
    <property type="molecule type" value="Genomic_DNA"/>
</dbReference>
<organism evidence="1 2">
    <name type="scientific">Trema orientale</name>
    <name type="common">Charcoal tree</name>
    <name type="synonym">Celtis orientalis</name>
    <dbReference type="NCBI Taxonomy" id="63057"/>
    <lineage>
        <taxon>Eukaryota</taxon>
        <taxon>Viridiplantae</taxon>
        <taxon>Streptophyta</taxon>
        <taxon>Embryophyta</taxon>
        <taxon>Tracheophyta</taxon>
        <taxon>Spermatophyta</taxon>
        <taxon>Magnoliopsida</taxon>
        <taxon>eudicotyledons</taxon>
        <taxon>Gunneridae</taxon>
        <taxon>Pentapetalae</taxon>
        <taxon>rosids</taxon>
        <taxon>fabids</taxon>
        <taxon>Rosales</taxon>
        <taxon>Cannabaceae</taxon>
        <taxon>Trema</taxon>
    </lineage>
</organism>
<reference evidence="2" key="1">
    <citation type="submission" date="2016-06" db="EMBL/GenBank/DDBJ databases">
        <title>Parallel loss of symbiosis genes in relatives of nitrogen-fixing non-legume Parasponia.</title>
        <authorList>
            <person name="Van Velzen R."/>
            <person name="Holmer R."/>
            <person name="Bu F."/>
            <person name="Rutten L."/>
            <person name="Van Zeijl A."/>
            <person name="Liu W."/>
            <person name="Santuari L."/>
            <person name="Cao Q."/>
            <person name="Sharma T."/>
            <person name="Shen D."/>
            <person name="Roswanjaya Y."/>
            <person name="Wardhani T."/>
            <person name="Kalhor M.S."/>
            <person name="Jansen J."/>
            <person name="Van den Hoogen J."/>
            <person name="Gungor B."/>
            <person name="Hartog M."/>
            <person name="Hontelez J."/>
            <person name="Verver J."/>
            <person name="Yang W.-C."/>
            <person name="Schijlen E."/>
            <person name="Repin R."/>
            <person name="Schilthuizen M."/>
            <person name="Schranz E."/>
            <person name="Heidstra R."/>
            <person name="Miyata K."/>
            <person name="Fedorova E."/>
            <person name="Kohlen W."/>
            <person name="Bisseling T."/>
            <person name="Smit S."/>
            <person name="Geurts R."/>
        </authorList>
    </citation>
    <scope>NUCLEOTIDE SEQUENCE [LARGE SCALE GENOMIC DNA]</scope>
    <source>
        <strain evidence="2">cv. RG33-2</strain>
    </source>
</reference>
<dbReference type="Proteomes" id="UP000237000">
    <property type="component" value="Unassembled WGS sequence"/>
</dbReference>
<gene>
    <name evidence="1" type="ORF">TorRG33x02_327410</name>
</gene>
<evidence type="ECO:0000313" key="2">
    <source>
        <dbReference type="Proteomes" id="UP000237000"/>
    </source>
</evidence>
<protein>
    <submittedName>
        <fullName evidence="1">Uncharacterized protein</fullName>
    </submittedName>
</protein>
<sequence>MSLDPKVEGIFKPHIADPVLVGLSWLHGEEGLVLAVPLDRFSIDEHAIGPAKGSSAVQKLLKSVVALGVPITDEDGVIIFGVGIGNRNEQAAVDSKATEASCCSMHGSGGIVDVASYLILDLEAIGIVLAWGNRAVGSKHSILPGVLPVLDSHPARALGSDSLLLPSIFTK</sequence>
<name>A0A2P5BB08_TREOI</name>
<dbReference type="InParanoid" id="A0A2P5BB08"/>
<comment type="caution">
    <text evidence="1">The sequence shown here is derived from an EMBL/GenBank/DDBJ whole genome shotgun (WGS) entry which is preliminary data.</text>
</comment>
<proteinExistence type="predicted"/>
<keyword evidence="2" id="KW-1185">Reference proteome</keyword>
<accession>A0A2P5BB08</accession>
<dbReference type="AlphaFoldDB" id="A0A2P5BB08"/>
<evidence type="ECO:0000313" key="1">
    <source>
        <dbReference type="EMBL" id="PON45956.1"/>
    </source>
</evidence>